<keyword evidence="3" id="KW-1185">Reference proteome</keyword>
<dbReference type="InterPro" id="IPR032675">
    <property type="entry name" value="LRR_dom_sf"/>
</dbReference>
<evidence type="ECO:0000313" key="2">
    <source>
        <dbReference type="EMBL" id="CAF9902844.1"/>
    </source>
</evidence>
<organism evidence="2 3">
    <name type="scientific">Heterodermia speciosa</name>
    <dbReference type="NCBI Taxonomy" id="116794"/>
    <lineage>
        <taxon>Eukaryota</taxon>
        <taxon>Fungi</taxon>
        <taxon>Dikarya</taxon>
        <taxon>Ascomycota</taxon>
        <taxon>Pezizomycotina</taxon>
        <taxon>Lecanoromycetes</taxon>
        <taxon>OSLEUM clade</taxon>
        <taxon>Lecanoromycetidae</taxon>
        <taxon>Caliciales</taxon>
        <taxon>Physciaceae</taxon>
        <taxon>Heterodermia</taxon>
    </lineage>
</organism>
<name>A0A8H3I704_9LECA</name>
<reference evidence="2" key="1">
    <citation type="submission" date="2021-03" db="EMBL/GenBank/DDBJ databases">
        <authorList>
            <person name="Tagirdzhanova G."/>
        </authorList>
    </citation>
    <scope>NUCLEOTIDE SEQUENCE</scope>
</reference>
<feature type="compositionally biased region" description="Polar residues" evidence="1">
    <location>
        <begin position="1051"/>
        <end position="1060"/>
    </location>
</feature>
<feature type="region of interest" description="Disordered" evidence="1">
    <location>
        <begin position="1"/>
        <end position="213"/>
    </location>
</feature>
<feature type="compositionally biased region" description="Low complexity" evidence="1">
    <location>
        <begin position="118"/>
        <end position="149"/>
    </location>
</feature>
<proteinExistence type="predicted"/>
<comment type="caution">
    <text evidence="2">The sequence shown here is derived from an EMBL/GenBank/DDBJ whole genome shotgun (WGS) entry which is preliminary data.</text>
</comment>
<dbReference type="AlphaFoldDB" id="A0A8H3I704"/>
<dbReference type="OrthoDB" id="8436363at2759"/>
<sequence length="1187" mass="128986">MERIHDVDVSWLHHSKKDHSQRFTKTPEEDTTPATDEPAKEHSPTAAQQQEVTTEVENTNGNAAGGHHTHHQLHRPHLPARASVEKEGSTPPQASPKGAKDMKAAPSTPLGRRNSWMSSISSKFSSSSNISSASASPASTTTTMTIPSPHLELSNPFGAAVSPGSKDLKKADSNTSSPSSTPPKSSHPSFLSSALRRLSSSSGATLPTKSSGTGGIVARRVMNIDPYRQRCEISDLTPAKLRRVSFSVDVEIAAPAKYSEEESEELPPPPPQPGRRPSLTALENQVEVKKRKDQKFKRSEGAALKNPQAVACEKEADGVVRESGEQLQPKSYTAAGSVDSETNPNRKKEKKKRSEGERKERKERKRAESIANGEKPRELQQESSYSSDVTESPPNGAETPPKACGRPTTDPLRIYRRCCQLRETPILKHIAEQISSPSACPIATPGVVSCLDLSGHWLQLSDIITLSDYLAVVPVIKLILEDCGLGDEAVRVILAGLLAVKTPEQAKHNKKLSKRAIEDVRNGKSEKLGVIEKLSLKNNSKIGKEGWRHICLFLYMSRTLKAVDLSGIALPQRNTDLEGSQAATDVPTLLQKSIVGRLGGSHLEELVMGECSMSLDTIEKIIDAVIQCHVARLGLASNGITAEGLHHIVRYVRSGSCEGLDLGGNDISDHLKLLADAMDNKNPLYALSLADCKLTAPSLEPLFPALVRLPNFRFIDLSHNRNLFAAQPNALDLLRKFLPQLPILKRINLLDVAMTPDHAIGLAEILPETKVLAHLSILENHLLSPLAAAKDEASQEEACALYASLMAAVRVSKTLVCIDIDVPTADSSEIVKALAKQVVAYSLRNLERLPLNENNEAAVAAMHEAHARDAEVTVPDVLLHIVGHVDGLATDLDVSEEPAPDDDYIVGGTGVVKALGVCLDRSGHVRHSSRDGSPLHSGTATPRAILHGSEVNKGKAMEMSKNLLGSARKIRARLQPALVKEARSGDQMSYKRLQSFDSMLSSMIGRFETEYPECRLPAPPAPPIDADADPEPVLHPRSSVVPEYRSEAFASDTNGTSSSPLLAPISRRPSDTSLASRQAAEEGRMHRFGQRLRRDVLRPETLDYAHGTTGEEIEAQHLKELRDRCEALTGEDIRGAYVKVGMEGMLEKLGTTAEELRRLHEQDPELRNGRIGELLNLERVKMAEGEA</sequence>
<evidence type="ECO:0000256" key="1">
    <source>
        <dbReference type="SAM" id="MobiDB-lite"/>
    </source>
</evidence>
<feature type="compositionally biased region" description="Polar residues" evidence="1">
    <location>
        <begin position="381"/>
        <end position="393"/>
    </location>
</feature>
<evidence type="ECO:0000313" key="3">
    <source>
        <dbReference type="Proteomes" id="UP000664521"/>
    </source>
</evidence>
<feature type="region of interest" description="Disordered" evidence="1">
    <location>
        <begin position="255"/>
        <end position="408"/>
    </location>
</feature>
<accession>A0A8H3I704</accession>
<feature type="compositionally biased region" description="Basic residues" evidence="1">
    <location>
        <begin position="67"/>
        <end position="78"/>
    </location>
</feature>
<gene>
    <name evidence="2" type="ORF">HETSPECPRED_000031</name>
</gene>
<feature type="compositionally biased region" description="Basic and acidic residues" evidence="1">
    <location>
        <begin position="352"/>
        <end position="380"/>
    </location>
</feature>
<protein>
    <submittedName>
        <fullName evidence="2">Uncharacterized protein</fullName>
    </submittedName>
</protein>
<feature type="compositionally biased region" description="Basic and acidic residues" evidence="1">
    <location>
        <begin position="286"/>
        <end position="300"/>
    </location>
</feature>
<feature type="compositionally biased region" description="Basic and acidic residues" evidence="1">
    <location>
        <begin position="18"/>
        <end position="28"/>
    </location>
</feature>
<dbReference type="EMBL" id="CAJPDS010000001">
    <property type="protein sequence ID" value="CAF9902844.1"/>
    <property type="molecule type" value="Genomic_DNA"/>
</dbReference>
<dbReference type="Proteomes" id="UP000664521">
    <property type="component" value="Unassembled WGS sequence"/>
</dbReference>
<dbReference type="Gene3D" id="3.80.10.10">
    <property type="entry name" value="Ribonuclease Inhibitor"/>
    <property type="match status" value="2"/>
</dbReference>
<feature type="compositionally biased region" description="Polar residues" evidence="1">
    <location>
        <begin position="45"/>
        <end position="57"/>
    </location>
</feature>
<feature type="compositionally biased region" description="Low complexity" evidence="1">
    <location>
        <begin position="173"/>
        <end position="202"/>
    </location>
</feature>
<feature type="region of interest" description="Disordered" evidence="1">
    <location>
        <begin position="1048"/>
        <end position="1086"/>
    </location>
</feature>
<dbReference type="SUPFAM" id="SSF52047">
    <property type="entry name" value="RNI-like"/>
    <property type="match status" value="1"/>
</dbReference>
<feature type="compositionally biased region" description="Basic and acidic residues" evidence="1">
    <location>
        <begin position="312"/>
        <end position="324"/>
    </location>
</feature>